<accession>A0AAQ3N4P6</accession>
<evidence type="ECO:0000256" key="7">
    <source>
        <dbReference type="ARBA" id="ARBA00023141"/>
    </source>
</evidence>
<evidence type="ECO:0000256" key="5">
    <source>
        <dbReference type="ARBA" id="ARBA00022793"/>
    </source>
</evidence>
<dbReference type="EMBL" id="CP144694">
    <property type="protein sequence ID" value="WVZ03113.1"/>
    <property type="molecule type" value="Genomic_DNA"/>
</dbReference>
<dbReference type="GO" id="GO:0004425">
    <property type="term" value="F:indole-3-glycerol-phosphate synthase activity"/>
    <property type="evidence" value="ECO:0007669"/>
    <property type="project" value="UniProtKB-EC"/>
</dbReference>
<feature type="domain" description="Retrotransposon Copia-like N-terminal" evidence="11">
    <location>
        <begin position="370"/>
        <end position="404"/>
    </location>
</feature>
<feature type="compositionally biased region" description="Acidic residues" evidence="9">
    <location>
        <begin position="20"/>
        <end position="30"/>
    </location>
</feature>
<dbReference type="InterPro" id="IPR011060">
    <property type="entry name" value="RibuloseP-bd_barrel"/>
</dbReference>
<dbReference type="AlphaFoldDB" id="A0AAQ3N4P6"/>
<reference evidence="12 13" key="1">
    <citation type="journal article" date="2023" name="Life. Sci Alliance">
        <title>Evolutionary insights into 3D genome organization and epigenetic landscape of Vigna mungo.</title>
        <authorList>
            <person name="Junaid A."/>
            <person name="Singh B."/>
            <person name="Bhatia S."/>
        </authorList>
    </citation>
    <scope>NUCLEOTIDE SEQUENCE [LARGE SCALE GENOMIC DNA]</scope>
    <source>
        <strain evidence="12">Urdbean</strain>
    </source>
</reference>
<dbReference type="InterPro" id="IPR045186">
    <property type="entry name" value="Indole-3-glycerol_P_synth"/>
</dbReference>
<evidence type="ECO:0000256" key="9">
    <source>
        <dbReference type="SAM" id="MobiDB-lite"/>
    </source>
</evidence>
<dbReference type="PANTHER" id="PTHR22854:SF2">
    <property type="entry name" value="INDOLE-3-GLYCEROL-PHOSPHATE SYNTHASE"/>
    <property type="match status" value="1"/>
</dbReference>
<keyword evidence="5" id="KW-0210">Decarboxylase</keyword>
<dbReference type="EC" id="4.1.1.48" evidence="3"/>
<protein>
    <recommendedName>
        <fullName evidence="3">indole-3-glycerol-phosphate synthase</fullName>
        <ecNumber evidence="3">4.1.1.48</ecNumber>
    </recommendedName>
</protein>
<keyword evidence="13" id="KW-1185">Reference proteome</keyword>
<dbReference type="Pfam" id="PF14244">
    <property type="entry name" value="Retrotran_gag_3"/>
    <property type="match status" value="1"/>
</dbReference>
<dbReference type="Gene3D" id="3.20.20.70">
    <property type="entry name" value="Aldolase class I"/>
    <property type="match status" value="1"/>
</dbReference>
<keyword evidence="8" id="KW-0456">Lyase</keyword>
<dbReference type="InterPro" id="IPR013798">
    <property type="entry name" value="Indole-3-glycerol_P_synth_dom"/>
</dbReference>
<dbReference type="Pfam" id="PF00218">
    <property type="entry name" value="IGPS"/>
    <property type="match status" value="1"/>
</dbReference>
<evidence type="ECO:0000256" key="4">
    <source>
        <dbReference type="ARBA" id="ARBA00022605"/>
    </source>
</evidence>
<feature type="domain" description="Indole-3-glycerol phosphate synthase" evidence="10">
    <location>
        <begin position="283"/>
        <end position="358"/>
    </location>
</feature>
<dbReference type="GO" id="GO:0004640">
    <property type="term" value="F:phosphoribosylanthranilate isomerase activity"/>
    <property type="evidence" value="ECO:0007669"/>
    <property type="project" value="TreeGrafter"/>
</dbReference>
<evidence type="ECO:0000259" key="10">
    <source>
        <dbReference type="Pfam" id="PF00218"/>
    </source>
</evidence>
<gene>
    <name evidence="12" type="ORF">V8G54_023919</name>
</gene>
<dbReference type="SUPFAM" id="SSF57756">
    <property type="entry name" value="Retrovirus zinc finger-like domains"/>
    <property type="match status" value="1"/>
</dbReference>
<evidence type="ECO:0000256" key="6">
    <source>
        <dbReference type="ARBA" id="ARBA00022822"/>
    </source>
</evidence>
<dbReference type="Proteomes" id="UP001374535">
    <property type="component" value="Chromosome 7"/>
</dbReference>
<comment type="pathway">
    <text evidence="2">Amino-acid biosynthesis; L-tryptophan biosynthesis; L-tryptophan from chorismate: step 4/5.</text>
</comment>
<dbReference type="InterPro" id="IPR036875">
    <property type="entry name" value="Znf_CCHC_sf"/>
</dbReference>
<dbReference type="GO" id="GO:0003676">
    <property type="term" value="F:nucleic acid binding"/>
    <property type="evidence" value="ECO:0007669"/>
    <property type="project" value="InterPro"/>
</dbReference>
<evidence type="ECO:0000259" key="11">
    <source>
        <dbReference type="Pfam" id="PF14244"/>
    </source>
</evidence>
<dbReference type="InterPro" id="IPR013785">
    <property type="entry name" value="Aldolase_TIM"/>
</dbReference>
<evidence type="ECO:0000313" key="13">
    <source>
        <dbReference type="Proteomes" id="UP001374535"/>
    </source>
</evidence>
<evidence type="ECO:0000256" key="1">
    <source>
        <dbReference type="ARBA" id="ARBA00001633"/>
    </source>
</evidence>
<comment type="catalytic activity">
    <reaction evidence="1">
        <text>1-(2-carboxyphenylamino)-1-deoxy-D-ribulose 5-phosphate + H(+) = (1S,2R)-1-C-(indol-3-yl)glycerol 3-phosphate + CO2 + H2O</text>
        <dbReference type="Rhea" id="RHEA:23476"/>
        <dbReference type="ChEBI" id="CHEBI:15377"/>
        <dbReference type="ChEBI" id="CHEBI:15378"/>
        <dbReference type="ChEBI" id="CHEBI:16526"/>
        <dbReference type="ChEBI" id="CHEBI:58613"/>
        <dbReference type="ChEBI" id="CHEBI:58866"/>
        <dbReference type="EC" id="4.1.1.48"/>
    </reaction>
</comment>
<keyword evidence="4" id="KW-0028">Amino-acid biosynthesis</keyword>
<dbReference type="PANTHER" id="PTHR22854">
    <property type="entry name" value="TRYPTOPHAN BIOSYNTHESIS PROTEIN"/>
    <property type="match status" value="1"/>
</dbReference>
<organism evidence="12 13">
    <name type="scientific">Vigna mungo</name>
    <name type="common">Black gram</name>
    <name type="synonym">Phaseolus mungo</name>
    <dbReference type="NCBI Taxonomy" id="3915"/>
    <lineage>
        <taxon>Eukaryota</taxon>
        <taxon>Viridiplantae</taxon>
        <taxon>Streptophyta</taxon>
        <taxon>Embryophyta</taxon>
        <taxon>Tracheophyta</taxon>
        <taxon>Spermatophyta</taxon>
        <taxon>Magnoliopsida</taxon>
        <taxon>eudicotyledons</taxon>
        <taxon>Gunneridae</taxon>
        <taxon>Pentapetalae</taxon>
        <taxon>rosids</taxon>
        <taxon>fabids</taxon>
        <taxon>Fabales</taxon>
        <taxon>Fabaceae</taxon>
        <taxon>Papilionoideae</taxon>
        <taxon>50 kb inversion clade</taxon>
        <taxon>NPAAA clade</taxon>
        <taxon>indigoferoid/millettioid clade</taxon>
        <taxon>Phaseoleae</taxon>
        <taxon>Vigna</taxon>
    </lineage>
</organism>
<dbReference type="SUPFAM" id="SSF51366">
    <property type="entry name" value="Ribulose-phoshate binding barrel"/>
    <property type="match status" value="1"/>
</dbReference>
<evidence type="ECO:0000313" key="12">
    <source>
        <dbReference type="EMBL" id="WVZ03113.1"/>
    </source>
</evidence>
<evidence type="ECO:0000256" key="3">
    <source>
        <dbReference type="ARBA" id="ARBA00012362"/>
    </source>
</evidence>
<dbReference type="InterPro" id="IPR029472">
    <property type="entry name" value="Copia-like_N"/>
</dbReference>
<proteinExistence type="predicted"/>
<evidence type="ECO:0000256" key="8">
    <source>
        <dbReference type="ARBA" id="ARBA00023239"/>
    </source>
</evidence>
<evidence type="ECO:0000256" key="2">
    <source>
        <dbReference type="ARBA" id="ARBA00004696"/>
    </source>
</evidence>
<dbReference type="GO" id="GO:0000162">
    <property type="term" value="P:L-tryptophan biosynthetic process"/>
    <property type="evidence" value="ECO:0007669"/>
    <property type="project" value="UniProtKB-KW"/>
</dbReference>
<name>A0AAQ3N4P6_VIGMU</name>
<keyword evidence="7" id="KW-0057">Aromatic amino acid biosynthesis</keyword>
<sequence length="660" mass="75186">MYVVFDKILELEEEPLYLDESDAGEEEDLQETTKEEKNNPQTEDLAKRWHQPQELSLDNLRLALLLAFTVLLLELIRTVPRFVVRALLLRFISVRALSPPFTEALQIPLTKDAKEIEIPQSLEGARFRRLALPPIELATTFGSNSMCSLPWENGRGTKCKDLESLRVRREGASLKVFREMGEVLEGESSTGYVVLREVRECEMMEIVEEERWILAGPVESTDGSAAVSSSGESEWEVGMLENEVSSIRGIRIRRRPPSGPPLHYVGPFQFRLQNAGNRPRNILEEIVWNKDKEVSQLKERKPLSVLKKALENAPPARDFIGALRAANEQIGLPGLIAEVKKASLSRGILRENFDPVSFMASEKYDVLFIRLNEKNYSAWAFQFHIFVTGKDLWGYVDGITAAPDKDKDKVAHAKWAVKDAQFRGFEHCPESSSLQDCNTMWSYLQKFYSQNNAARRFQLEHNIANFKQDSLSISDFYSQFMNLWDEYTDIVYANLPSEGFSSLQTIHDITKRDQFLMKLRYDFEGIRSNLMHRDPVPSLDACLNELLCEEQRLLTQSIIEDQRLSTVPVAYVAQGKSRRHDMSTIQCFSCKRFDHYASTCPKKFCNYCKEDAPVHPNATTDAPTLTPEMVQQMIISAFSALGLSGNSSSPWYFDSGLPTT</sequence>
<feature type="region of interest" description="Disordered" evidence="9">
    <location>
        <begin position="20"/>
        <end position="45"/>
    </location>
</feature>
<dbReference type="GO" id="GO:0008270">
    <property type="term" value="F:zinc ion binding"/>
    <property type="evidence" value="ECO:0007669"/>
    <property type="project" value="InterPro"/>
</dbReference>
<keyword evidence="6" id="KW-0822">Tryptophan biosynthesis</keyword>